<dbReference type="PANTHER" id="PTHR22789:SF0">
    <property type="entry name" value="3-OXO-TETRONATE 4-PHOSPHATE DECARBOXYLASE-RELATED"/>
    <property type="match status" value="1"/>
</dbReference>
<gene>
    <name evidence="4" type="ORF">LY89DRAFT_637678</name>
</gene>
<sequence length="296" mass="32407">MKSEELETLIRANHILHYQEVLDAYGHVSLRHPDKPDVFIMSGDRAPALVSSPSDLIEYNISDSSPVDPKSKRGYQERFIHSEIYKRYPNVNSVIHSHSDAVLPYTMNGVPMKPSFHIAGFLGTHVPVYDIIPLYQPGDQQDMLVKTERLGSALASTFSSSSEQKEEHDHNVVLMSNHGFTVVGSSVKQAVYRAVYTRVNASIQSQALILRSAASFMSSALSGSGTMPSSGPGSISGFGNSGLGGEGGGAGLGEMRFLDKKELSEGCMKMNDSSQDRPWALWVREVEASPLYRIEK</sequence>
<accession>A0A194XNR6</accession>
<feature type="domain" description="Class II aldolase/adducin N-terminal" evidence="3">
    <location>
        <begin position="7"/>
        <end position="205"/>
    </location>
</feature>
<dbReference type="GO" id="GO:0046872">
    <property type="term" value="F:metal ion binding"/>
    <property type="evidence" value="ECO:0007669"/>
    <property type="project" value="UniProtKB-KW"/>
</dbReference>
<dbReference type="SUPFAM" id="SSF53639">
    <property type="entry name" value="AraD/HMP-PK domain-like"/>
    <property type="match status" value="1"/>
</dbReference>
<evidence type="ECO:0000313" key="4">
    <source>
        <dbReference type="EMBL" id="KUJ21754.1"/>
    </source>
</evidence>
<dbReference type="STRING" id="149040.A0A194XNR6"/>
<dbReference type="InterPro" id="IPR001303">
    <property type="entry name" value="Aldolase_II/adducin_N"/>
</dbReference>
<name>A0A194XNR6_MOLSC</name>
<dbReference type="Proteomes" id="UP000070700">
    <property type="component" value="Unassembled WGS sequence"/>
</dbReference>
<keyword evidence="5" id="KW-1185">Reference proteome</keyword>
<dbReference type="GeneID" id="28821268"/>
<proteinExistence type="predicted"/>
<dbReference type="InterPro" id="IPR050197">
    <property type="entry name" value="Aldolase_class_II_sugar_metab"/>
</dbReference>
<protein>
    <submittedName>
        <fullName evidence="4">Arad-like aldolase/epimerase</fullName>
    </submittedName>
</protein>
<keyword evidence="2" id="KW-0456">Lyase</keyword>
<dbReference type="AlphaFoldDB" id="A0A194XNR6"/>
<evidence type="ECO:0000256" key="1">
    <source>
        <dbReference type="ARBA" id="ARBA00022723"/>
    </source>
</evidence>
<organism evidence="4 5">
    <name type="scientific">Mollisia scopiformis</name>
    <name type="common">Conifer needle endophyte fungus</name>
    <name type="synonym">Phialocephala scopiformis</name>
    <dbReference type="NCBI Taxonomy" id="149040"/>
    <lineage>
        <taxon>Eukaryota</taxon>
        <taxon>Fungi</taxon>
        <taxon>Dikarya</taxon>
        <taxon>Ascomycota</taxon>
        <taxon>Pezizomycotina</taxon>
        <taxon>Leotiomycetes</taxon>
        <taxon>Helotiales</taxon>
        <taxon>Mollisiaceae</taxon>
        <taxon>Mollisia</taxon>
    </lineage>
</organism>
<dbReference type="GO" id="GO:0019323">
    <property type="term" value="P:pentose catabolic process"/>
    <property type="evidence" value="ECO:0007669"/>
    <property type="project" value="TreeGrafter"/>
</dbReference>
<dbReference type="InterPro" id="IPR036409">
    <property type="entry name" value="Aldolase_II/adducin_N_sf"/>
</dbReference>
<dbReference type="InParanoid" id="A0A194XNR6"/>
<evidence type="ECO:0000259" key="3">
    <source>
        <dbReference type="SMART" id="SM01007"/>
    </source>
</evidence>
<evidence type="ECO:0000256" key="2">
    <source>
        <dbReference type="ARBA" id="ARBA00023239"/>
    </source>
</evidence>
<dbReference type="EMBL" id="KQ947407">
    <property type="protein sequence ID" value="KUJ21754.1"/>
    <property type="molecule type" value="Genomic_DNA"/>
</dbReference>
<dbReference type="GO" id="GO:0016832">
    <property type="term" value="F:aldehyde-lyase activity"/>
    <property type="evidence" value="ECO:0007669"/>
    <property type="project" value="TreeGrafter"/>
</dbReference>
<dbReference type="RefSeq" id="XP_018076109.1">
    <property type="nucleotide sequence ID" value="XM_018211542.1"/>
</dbReference>
<keyword evidence="1" id="KW-0479">Metal-binding</keyword>
<dbReference type="OrthoDB" id="2932980at2759"/>
<dbReference type="PANTHER" id="PTHR22789">
    <property type="entry name" value="FUCULOSE PHOSPHATE ALDOLASE"/>
    <property type="match status" value="1"/>
</dbReference>
<dbReference type="SMART" id="SM01007">
    <property type="entry name" value="Aldolase_II"/>
    <property type="match status" value="1"/>
</dbReference>
<dbReference type="GO" id="GO:0005829">
    <property type="term" value="C:cytosol"/>
    <property type="evidence" value="ECO:0007669"/>
    <property type="project" value="TreeGrafter"/>
</dbReference>
<dbReference type="KEGG" id="psco:LY89DRAFT_637678"/>
<dbReference type="Gene3D" id="3.40.225.10">
    <property type="entry name" value="Class II aldolase/adducin N-terminal domain"/>
    <property type="match status" value="1"/>
</dbReference>
<dbReference type="Pfam" id="PF00596">
    <property type="entry name" value="Aldolase_II"/>
    <property type="match status" value="1"/>
</dbReference>
<reference evidence="4 5" key="1">
    <citation type="submission" date="2015-10" db="EMBL/GenBank/DDBJ databases">
        <title>Full genome of DAOMC 229536 Phialocephala scopiformis, a fungal endophyte of spruce producing the potent anti-insectan compound rugulosin.</title>
        <authorList>
            <consortium name="DOE Joint Genome Institute"/>
            <person name="Walker A.K."/>
            <person name="Frasz S.L."/>
            <person name="Seifert K.A."/>
            <person name="Miller J.D."/>
            <person name="Mondo S.J."/>
            <person name="Labutti K."/>
            <person name="Lipzen A."/>
            <person name="Dockter R."/>
            <person name="Kennedy M."/>
            <person name="Grigoriev I.V."/>
            <person name="Spatafora J.W."/>
        </authorList>
    </citation>
    <scope>NUCLEOTIDE SEQUENCE [LARGE SCALE GENOMIC DNA]</scope>
    <source>
        <strain evidence="4 5">CBS 120377</strain>
    </source>
</reference>
<evidence type="ECO:0000313" key="5">
    <source>
        <dbReference type="Proteomes" id="UP000070700"/>
    </source>
</evidence>